<dbReference type="GO" id="GO:0009308">
    <property type="term" value="P:amine metabolic process"/>
    <property type="evidence" value="ECO:0007669"/>
    <property type="project" value="UniProtKB-UniRule"/>
</dbReference>
<dbReference type="InterPro" id="IPR000269">
    <property type="entry name" value="Cu_amine_oxidase"/>
</dbReference>
<keyword evidence="10" id="KW-0464">Manganese</keyword>
<comment type="subunit">
    <text evidence="5">Homodimer.</text>
</comment>
<dbReference type="Pfam" id="PF21994">
    <property type="entry name" value="AGAO-like_N2"/>
    <property type="match status" value="1"/>
</dbReference>
<dbReference type="EMBL" id="RQVS01000002">
    <property type="protein sequence ID" value="RRJ88292.1"/>
    <property type="molecule type" value="Genomic_DNA"/>
</dbReference>
<dbReference type="NCBIfam" id="NF008559">
    <property type="entry name" value="PRK11504.1"/>
    <property type="match status" value="1"/>
</dbReference>
<comment type="cofactor">
    <cofactor evidence="1">
        <name>Cu cation</name>
        <dbReference type="ChEBI" id="CHEBI:23378"/>
    </cofactor>
</comment>
<comment type="cofactor">
    <cofactor evidence="2">
        <name>Mn(2+)</name>
        <dbReference type="ChEBI" id="CHEBI:29035"/>
    </cofactor>
</comment>
<dbReference type="InterPro" id="IPR015798">
    <property type="entry name" value="Cu_amine_oxidase_C"/>
</dbReference>
<evidence type="ECO:0000259" key="16">
    <source>
        <dbReference type="Pfam" id="PF21994"/>
    </source>
</evidence>
<dbReference type="SUPFAM" id="SSF54416">
    <property type="entry name" value="Amine oxidase N-terminal region"/>
    <property type="match status" value="2"/>
</dbReference>
<keyword evidence="18" id="KW-1185">Reference proteome</keyword>
<accession>A0A3P3VZQ5</accession>
<dbReference type="InterPro" id="IPR049948">
    <property type="entry name" value="Cu_Am_ox_TPQ-bd"/>
</dbReference>
<gene>
    <name evidence="17" type="ORF">EG850_02290</name>
</gene>
<organism evidence="17 18">
    <name type="scientific">Gulosibacter macacae</name>
    <dbReference type="NCBI Taxonomy" id="2488791"/>
    <lineage>
        <taxon>Bacteria</taxon>
        <taxon>Bacillati</taxon>
        <taxon>Actinomycetota</taxon>
        <taxon>Actinomycetes</taxon>
        <taxon>Micrococcales</taxon>
        <taxon>Microbacteriaceae</taxon>
        <taxon>Gulosibacter</taxon>
    </lineage>
</organism>
<comment type="cofactor">
    <cofactor evidence="3">
        <name>Zn(2+)</name>
        <dbReference type="ChEBI" id="CHEBI:29105"/>
    </cofactor>
</comment>
<dbReference type="InterPro" id="IPR036460">
    <property type="entry name" value="Cu_amine_oxidase_C_sf"/>
</dbReference>
<feature type="domain" description="AGAO-like N2" evidence="16">
    <location>
        <begin position="26"/>
        <end position="100"/>
    </location>
</feature>
<name>A0A3P3VZQ5_9MICO</name>
<evidence type="ECO:0000256" key="3">
    <source>
        <dbReference type="ARBA" id="ARBA00001947"/>
    </source>
</evidence>
<keyword evidence="6 13" id="KW-0479">Metal-binding</keyword>
<keyword evidence="8 13" id="KW-0560">Oxidoreductase</keyword>
<dbReference type="AlphaFoldDB" id="A0A3P3VZQ5"/>
<dbReference type="PANTHER" id="PTHR10638:SF86">
    <property type="entry name" value="COPPER AMINE OXIDASE 1-RELATED"/>
    <property type="match status" value="1"/>
</dbReference>
<dbReference type="Pfam" id="PF01179">
    <property type="entry name" value="Cu_amine_oxid"/>
    <property type="match status" value="1"/>
</dbReference>
<dbReference type="Gene3D" id="3.10.450.40">
    <property type="match status" value="2"/>
</dbReference>
<comment type="caution">
    <text evidence="17">The sequence shown here is derived from an EMBL/GenBank/DDBJ whole genome shotgun (WGS) entry which is preliminary data.</text>
</comment>
<evidence type="ECO:0000256" key="9">
    <source>
        <dbReference type="ARBA" id="ARBA00023008"/>
    </source>
</evidence>
<dbReference type="InterPro" id="IPR016182">
    <property type="entry name" value="Cu_amine_oxidase_N-reg"/>
</dbReference>
<feature type="active site" description="Proton acceptor" evidence="11">
    <location>
        <position position="315"/>
    </location>
</feature>
<dbReference type="Proteomes" id="UP000274391">
    <property type="component" value="Unassembled WGS sequence"/>
</dbReference>
<evidence type="ECO:0000313" key="17">
    <source>
        <dbReference type="EMBL" id="RRJ88292.1"/>
    </source>
</evidence>
<comment type="similarity">
    <text evidence="4 13">Belongs to the copper/topaquinone oxidase family.</text>
</comment>
<dbReference type="Gene3D" id="2.70.98.20">
    <property type="entry name" value="Copper amine oxidase, catalytic domain"/>
    <property type="match status" value="1"/>
</dbReference>
<protein>
    <recommendedName>
        <fullName evidence="13">Amine oxidase</fullName>
        <ecNumber evidence="13">1.4.3.-</ecNumber>
    </recommendedName>
</protein>
<feature type="modified residue" description="2',4',5'-topaquinone" evidence="12">
    <location>
        <position position="398"/>
    </location>
</feature>
<dbReference type="EC" id="1.4.3.-" evidence="13"/>
<proteinExistence type="inferred from homology"/>
<dbReference type="Pfam" id="PF02728">
    <property type="entry name" value="Cu_amine_oxidN3"/>
    <property type="match status" value="1"/>
</dbReference>
<evidence type="ECO:0000259" key="15">
    <source>
        <dbReference type="Pfam" id="PF02728"/>
    </source>
</evidence>
<dbReference type="PANTHER" id="PTHR10638">
    <property type="entry name" value="COPPER AMINE OXIDASE"/>
    <property type="match status" value="1"/>
</dbReference>
<evidence type="ECO:0000256" key="10">
    <source>
        <dbReference type="ARBA" id="ARBA00023211"/>
    </source>
</evidence>
<evidence type="ECO:0000256" key="8">
    <source>
        <dbReference type="ARBA" id="ARBA00023002"/>
    </source>
</evidence>
<dbReference type="GO" id="GO:0008131">
    <property type="term" value="F:primary methylamine oxidase activity"/>
    <property type="evidence" value="ECO:0007669"/>
    <property type="project" value="InterPro"/>
</dbReference>
<keyword evidence="7 11" id="KW-0801">TPQ</keyword>
<dbReference type="SUPFAM" id="SSF49998">
    <property type="entry name" value="Amine oxidase catalytic domain"/>
    <property type="match status" value="1"/>
</dbReference>
<evidence type="ECO:0000256" key="6">
    <source>
        <dbReference type="ARBA" id="ARBA00022723"/>
    </source>
</evidence>
<sequence>MPDRTHTHGKRVSRITQAQHPLDMLTPDEISAGRSILEAAGKLTETSLFPTVLPVEPPKDDVRAFTGGDFDRRILFVVLEPDTGVSTEYTVSLGTGAIVDERKVASDVHPYGQPPYTWTEFMKAEELVKKSEKWQAAMRGRGFTQEQIDLAYIGPLAPGFFDYEEEVGQRMIRSITFLRDHANDSQWAHPVEGLLTTLNLTTGEVVSILDEPGIETASVSGAYDRETIGEVRDDLMPLDITQPQGPSFHVDGSEVTWQRWKMRIGFNQREGLVLNQVSFRDGDEDRPILYRGSVPEMVVPYGDTSINRYWISYFDAGEYHLGKNANSLALGCDCLGVIHYFDATVANDDGTPLTIPQAVCMHEEDYGVLWKHTELGFKPDVRRQRRLVVSYFATIGNYDYGFYWYFYLDGTIEVEAKATGIVYNGSGVPGQIEAHRNEIAPGLYAPYHQHIFCARLDVEIDGANNAVDEVDAVRIPMGEQNPYGNAFTLSRTRLTEEGGRDAKAEVGRTWHVVSKGRKNYVGTPTSYQLVPQNTPSLLADPEAFVSKRAAFATKTTWVTKFNAGEYWPAGDYPNQHAGGAGLPSYVNGEDVDGGDIVVWHSFGPTHFPRLEDWPIMPVDRYHFEFKPYGFFDRNPALDVPEVSEMGGSCCASDAEESSCCGSGEPRPAGNDDAVPAEGGCGEGCTCDHGRDDEVPFFGEKPKA</sequence>
<evidence type="ECO:0000256" key="12">
    <source>
        <dbReference type="PIRSR" id="PIRSR600269-51"/>
    </source>
</evidence>
<evidence type="ECO:0000259" key="14">
    <source>
        <dbReference type="Pfam" id="PF01179"/>
    </source>
</evidence>
<feature type="domain" description="Copper amine oxidase N3-terminal" evidence="15">
    <location>
        <begin position="114"/>
        <end position="211"/>
    </location>
</feature>
<dbReference type="OrthoDB" id="9772590at2"/>
<evidence type="ECO:0000256" key="7">
    <source>
        <dbReference type="ARBA" id="ARBA00022772"/>
    </source>
</evidence>
<evidence type="ECO:0000256" key="5">
    <source>
        <dbReference type="ARBA" id="ARBA00011738"/>
    </source>
</evidence>
<comment type="cofactor">
    <cofactor evidence="13">
        <name>Cu cation</name>
        <dbReference type="ChEBI" id="CHEBI:23378"/>
    </cofactor>
    <text evidence="13">Contains 1 topaquinone per subunit.</text>
</comment>
<dbReference type="GO" id="GO:0005507">
    <property type="term" value="F:copper ion binding"/>
    <property type="evidence" value="ECO:0007669"/>
    <property type="project" value="InterPro"/>
</dbReference>
<comment type="PTM">
    <text evidence="12 13">Topaquinone (TPQ) is generated by copper-dependent autoxidation of a specific tyrosyl residue.</text>
</comment>
<dbReference type="RefSeq" id="WP_124969432.1">
    <property type="nucleotide sequence ID" value="NZ_RQVS01000002.1"/>
</dbReference>
<evidence type="ECO:0000313" key="18">
    <source>
        <dbReference type="Proteomes" id="UP000274391"/>
    </source>
</evidence>
<keyword evidence="9 13" id="KW-0186">Copper</keyword>
<feature type="domain" description="Copper amine oxidase catalytic" evidence="14">
    <location>
        <begin position="239"/>
        <end position="637"/>
    </location>
</feature>
<evidence type="ECO:0000256" key="4">
    <source>
        <dbReference type="ARBA" id="ARBA00007983"/>
    </source>
</evidence>
<reference evidence="17 18" key="1">
    <citation type="submission" date="2018-11" db="EMBL/GenBank/DDBJ databases">
        <title>YIM 102482-1 draft genome.</title>
        <authorList>
            <person name="Li G."/>
            <person name="Jiang Y."/>
        </authorList>
    </citation>
    <scope>NUCLEOTIDE SEQUENCE [LARGE SCALE GENOMIC DNA]</scope>
    <source>
        <strain evidence="17 18">YIM 102482-1</strain>
    </source>
</reference>
<dbReference type="PROSITE" id="PS01164">
    <property type="entry name" value="COPPER_AMINE_OXID_1"/>
    <property type="match status" value="1"/>
</dbReference>
<feature type="active site" description="Schiff-base intermediate with substrate; via topaquinone" evidence="11">
    <location>
        <position position="398"/>
    </location>
</feature>
<evidence type="ECO:0000256" key="2">
    <source>
        <dbReference type="ARBA" id="ARBA00001936"/>
    </source>
</evidence>
<evidence type="ECO:0000256" key="13">
    <source>
        <dbReference type="RuleBase" id="RU000672"/>
    </source>
</evidence>
<evidence type="ECO:0000256" key="11">
    <source>
        <dbReference type="PIRSR" id="PIRSR600269-50"/>
    </source>
</evidence>
<evidence type="ECO:0000256" key="1">
    <source>
        <dbReference type="ARBA" id="ARBA00001935"/>
    </source>
</evidence>
<dbReference type="InterPro" id="IPR054157">
    <property type="entry name" value="AGAO-like_N2"/>
</dbReference>
<dbReference type="InterPro" id="IPR015802">
    <property type="entry name" value="Cu_amine_oxidase_N3"/>
</dbReference>
<dbReference type="GO" id="GO:0048038">
    <property type="term" value="F:quinone binding"/>
    <property type="evidence" value="ECO:0007669"/>
    <property type="project" value="InterPro"/>
</dbReference>